<accession>Q12K48</accession>
<dbReference type="AlphaFoldDB" id="Q12K48"/>
<reference evidence="1 2" key="1">
    <citation type="submission" date="2006-03" db="EMBL/GenBank/DDBJ databases">
        <title>Complete sequence of Shewanella denitrificans OS217.</title>
        <authorList>
            <consortium name="US DOE Joint Genome Institute"/>
            <person name="Copeland A."/>
            <person name="Lucas S."/>
            <person name="Lapidus A."/>
            <person name="Barry K."/>
            <person name="Detter J.C."/>
            <person name="Glavina del Rio T."/>
            <person name="Hammon N."/>
            <person name="Israni S."/>
            <person name="Dalin E."/>
            <person name="Tice H."/>
            <person name="Pitluck S."/>
            <person name="Brettin T."/>
            <person name="Bruce D."/>
            <person name="Han C."/>
            <person name="Tapia R."/>
            <person name="Gilna P."/>
            <person name="Kiss H."/>
            <person name="Schmutz J."/>
            <person name="Larimer F."/>
            <person name="Land M."/>
            <person name="Hauser L."/>
            <person name="Kyrpides N."/>
            <person name="Lykidis A."/>
            <person name="Richardson P."/>
        </authorList>
    </citation>
    <scope>NUCLEOTIDE SEQUENCE [LARGE SCALE GENOMIC DNA]</scope>
    <source>
        <strain evidence="2">OS217 / ATCC BAA-1090 / DSM 15013</strain>
    </source>
</reference>
<name>Q12K48_SHEDO</name>
<protein>
    <submittedName>
        <fullName evidence="1">Uncharacterized protein</fullName>
    </submittedName>
</protein>
<sequence>MLDPKIPHYPPLPLIQTWVWMMIESGDPELQQKGRDNLISAFGSLAKANEYLSNAHKK</sequence>
<gene>
    <name evidence="1" type="ordered locus">Sden_2900</name>
</gene>
<dbReference type="KEGG" id="sdn:Sden_2900"/>
<evidence type="ECO:0000313" key="2">
    <source>
        <dbReference type="Proteomes" id="UP000001982"/>
    </source>
</evidence>
<dbReference type="HOGENOM" id="CLU_194631_0_0_6"/>
<keyword evidence="2" id="KW-1185">Reference proteome</keyword>
<dbReference type="Proteomes" id="UP000001982">
    <property type="component" value="Chromosome"/>
</dbReference>
<dbReference type="RefSeq" id="WP_011497327.1">
    <property type="nucleotide sequence ID" value="NC_007954.1"/>
</dbReference>
<organism evidence="1 2">
    <name type="scientific">Shewanella denitrificans (strain OS217 / ATCC BAA-1090 / DSM 15013)</name>
    <dbReference type="NCBI Taxonomy" id="318161"/>
    <lineage>
        <taxon>Bacteria</taxon>
        <taxon>Pseudomonadati</taxon>
        <taxon>Pseudomonadota</taxon>
        <taxon>Gammaproteobacteria</taxon>
        <taxon>Alteromonadales</taxon>
        <taxon>Shewanellaceae</taxon>
        <taxon>Shewanella</taxon>
    </lineage>
</organism>
<evidence type="ECO:0000313" key="1">
    <source>
        <dbReference type="EMBL" id="ABE56178.1"/>
    </source>
</evidence>
<dbReference type="OrthoDB" id="6267491at2"/>
<dbReference type="eggNOG" id="ENOG502ZEWM">
    <property type="taxonomic scope" value="Bacteria"/>
</dbReference>
<proteinExistence type="predicted"/>
<dbReference type="EMBL" id="CP000302">
    <property type="protein sequence ID" value="ABE56178.1"/>
    <property type="molecule type" value="Genomic_DNA"/>
</dbReference>